<feature type="compositionally biased region" description="Acidic residues" evidence="1">
    <location>
        <begin position="49"/>
        <end position="63"/>
    </location>
</feature>
<dbReference type="InterPro" id="IPR011333">
    <property type="entry name" value="SKP1/BTB/POZ_sf"/>
</dbReference>
<dbReference type="PANTHER" id="PTHR24410">
    <property type="entry name" value="HL07962P-RELATED"/>
    <property type="match status" value="1"/>
</dbReference>
<name>A0A166FDG1_9AGAM</name>
<dbReference type="SUPFAM" id="SSF54695">
    <property type="entry name" value="POZ domain"/>
    <property type="match status" value="1"/>
</dbReference>
<dbReference type="Gene3D" id="3.30.710.10">
    <property type="entry name" value="Potassium Channel Kv1.1, Chain A"/>
    <property type="match status" value="2"/>
</dbReference>
<feature type="domain" description="BTB" evidence="2">
    <location>
        <begin position="84"/>
        <end position="298"/>
    </location>
</feature>
<dbReference type="Proteomes" id="UP000076798">
    <property type="component" value="Unassembled WGS sequence"/>
</dbReference>
<dbReference type="AlphaFoldDB" id="A0A166FDG1"/>
<dbReference type="Pfam" id="PF00651">
    <property type="entry name" value="BTB"/>
    <property type="match status" value="1"/>
</dbReference>
<dbReference type="SMART" id="SM00225">
    <property type="entry name" value="BTB"/>
    <property type="match status" value="1"/>
</dbReference>
<dbReference type="CDD" id="cd18186">
    <property type="entry name" value="BTB_POZ_ZBTB_KLHL-like"/>
    <property type="match status" value="1"/>
</dbReference>
<feature type="region of interest" description="Disordered" evidence="1">
    <location>
        <begin position="218"/>
        <end position="239"/>
    </location>
</feature>
<dbReference type="InterPro" id="IPR000210">
    <property type="entry name" value="BTB/POZ_dom"/>
</dbReference>
<sequence>MSNPSAVLVARSSRSGNNLSAALSSPTETHAAAAGVFRSSSTPPWLLDSEVDGGSDESELDLDGDSNAAVELDETFTERARFPGTVKVVVEKTIFWVHREVLVFASPFFEAALSGSWSETGRLGRPHSVSSVITISQPPLKPNAGSIADIPTEMTFAPMDPDRHNRTNLADEAEPDNLLEGFDPFSDIESETDIFDCDPSAKEKARVASLEKLQKGCRTSASSRKGKGKSVGSRKQPDALVTLKEERPSIFQDFLKYVYPHLECTITWNNVEGLMNISNKLLVPSLQKACSNFLITHAAGNPVKAMRIAELFEEEELYREASRFVLDNPDGWSDTTTLSQETQLKLERRRTWFLERVLKLGLTNIGKEYQCCSTCPDPVNCARLLDEKWKQGYQAAMRFGACQPSILWRFMRMLEVSPPLALTHLACQTTAKNFAATIFDRMFSLGMRGSGTDTVAALRGVSGVHARYFLYITLKAGEPKGRAKSRDAL</sequence>
<feature type="region of interest" description="Disordered" evidence="1">
    <location>
        <begin position="40"/>
        <end position="63"/>
    </location>
</feature>
<protein>
    <recommendedName>
        <fullName evidence="2">BTB domain-containing protein</fullName>
    </recommendedName>
</protein>
<evidence type="ECO:0000313" key="4">
    <source>
        <dbReference type="Proteomes" id="UP000076798"/>
    </source>
</evidence>
<dbReference type="OrthoDB" id="2524557at2759"/>
<dbReference type="PANTHER" id="PTHR24410:SF23">
    <property type="entry name" value="BTB DOMAIN-CONTAINING PROTEIN-RELATED"/>
    <property type="match status" value="1"/>
</dbReference>
<evidence type="ECO:0000259" key="2">
    <source>
        <dbReference type="SMART" id="SM00225"/>
    </source>
</evidence>
<gene>
    <name evidence="3" type="ORF">SISSUDRAFT_1113311</name>
</gene>
<organism evidence="3 4">
    <name type="scientific">Sistotremastrum suecicum HHB10207 ss-3</name>
    <dbReference type="NCBI Taxonomy" id="1314776"/>
    <lineage>
        <taxon>Eukaryota</taxon>
        <taxon>Fungi</taxon>
        <taxon>Dikarya</taxon>
        <taxon>Basidiomycota</taxon>
        <taxon>Agaricomycotina</taxon>
        <taxon>Agaricomycetes</taxon>
        <taxon>Sistotremastrales</taxon>
        <taxon>Sistotremastraceae</taxon>
        <taxon>Sistotremastrum</taxon>
    </lineage>
</organism>
<evidence type="ECO:0000313" key="3">
    <source>
        <dbReference type="EMBL" id="KZT40544.1"/>
    </source>
</evidence>
<accession>A0A166FDG1</accession>
<dbReference type="EMBL" id="KV428031">
    <property type="protein sequence ID" value="KZT40544.1"/>
    <property type="molecule type" value="Genomic_DNA"/>
</dbReference>
<dbReference type="STRING" id="1314776.A0A166FDG1"/>
<evidence type="ECO:0000256" key="1">
    <source>
        <dbReference type="SAM" id="MobiDB-lite"/>
    </source>
</evidence>
<proteinExistence type="predicted"/>
<dbReference type="InterPro" id="IPR051481">
    <property type="entry name" value="BTB-POZ/Galectin-3-binding"/>
</dbReference>
<reference evidence="3 4" key="1">
    <citation type="journal article" date="2016" name="Mol. Biol. Evol.">
        <title>Comparative Genomics of Early-Diverging Mushroom-Forming Fungi Provides Insights into the Origins of Lignocellulose Decay Capabilities.</title>
        <authorList>
            <person name="Nagy L.G."/>
            <person name="Riley R."/>
            <person name="Tritt A."/>
            <person name="Adam C."/>
            <person name="Daum C."/>
            <person name="Floudas D."/>
            <person name="Sun H."/>
            <person name="Yadav J.S."/>
            <person name="Pangilinan J."/>
            <person name="Larsson K.H."/>
            <person name="Matsuura K."/>
            <person name="Barry K."/>
            <person name="Labutti K."/>
            <person name="Kuo R."/>
            <person name="Ohm R.A."/>
            <person name="Bhattacharya S.S."/>
            <person name="Shirouzu T."/>
            <person name="Yoshinaga Y."/>
            <person name="Martin F.M."/>
            <person name="Grigoriev I.V."/>
            <person name="Hibbett D.S."/>
        </authorList>
    </citation>
    <scope>NUCLEOTIDE SEQUENCE [LARGE SCALE GENOMIC DNA]</scope>
    <source>
        <strain evidence="3 4">HHB10207 ss-3</strain>
    </source>
</reference>
<keyword evidence="4" id="KW-1185">Reference proteome</keyword>